<protein>
    <submittedName>
        <fullName evidence="2">Uncharacterized protein</fullName>
    </submittedName>
</protein>
<keyword evidence="1" id="KW-0812">Transmembrane</keyword>
<keyword evidence="1" id="KW-1133">Transmembrane helix</keyword>
<reference evidence="2 3" key="1">
    <citation type="submission" date="2017-02" db="EMBL/GenBank/DDBJ databases">
        <title>The complete genomic sequence of a novel cold adapted crude oil-degrading bacterium Planococcus qaidamina Y42.</title>
        <authorList>
            <person name="Yang R."/>
        </authorList>
    </citation>
    <scope>NUCLEOTIDE SEQUENCE [LARGE SCALE GENOMIC DNA]</scope>
    <source>
        <strain evidence="2 3">Y42</strain>
    </source>
</reference>
<proteinExistence type="predicted"/>
<feature type="transmembrane region" description="Helical" evidence="1">
    <location>
        <begin position="6"/>
        <end position="32"/>
    </location>
</feature>
<name>A0A1Q2KWQ2_9BACL</name>
<dbReference type="RefSeq" id="WP_077588502.1">
    <property type="nucleotide sequence ID" value="NZ_CP019640.1"/>
</dbReference>
<organism evidence="2 3">
    <name type="scientific">Planococcus lenghuensis</name>
    <dbReference type="NCBI Taxonomy" id="2213202"/>
    <lineage>
        <taxon>Bacteria</taxon>
        <taxon>Bacillati</taxon>
        <taxon>Bacillota</taxon>
        <taxon>Bacilli</taxon>
        <taxon>Bacillales</taxon>
        <taxon>Caryophanaceae</taxon>
        <taxon>Planococcus</taxon>
    </lineage>
</organism>
<keyword evidence="3" id="KW-1185">Reference proteome</keyword>
<dbReference type="Proteomes" id="UP000188184">
    <property type="component" value="Chromosome"/>
</dbReference>
<evidence type="ECO:0000313" key="2">
    <source>
        <dbReference type="EMBL" id="AQQ52620.1"/>
    </source>
</evidence>
<dbReference type="AlphaFoldDB" id="A0A1Q2KWQ2"/>
<evidence type="ECO:0000256" key="1">
    <source>
        <dbReference type="SAM" id="Phobius"/>
    </source>
</evidence>
<evidence type="ECO:0000313" key="3">
    <source>
        <dbReference type="Proteomes" id="UP000188184"/>
    </source>
</evidence>
<sequence>MEGLVPLVPLITMFLFTLLPLALLVAVIVYVVRLVRRTERRAEERLQLDKENADIQLQQTQMISELNERLTGIEKVLREVE</sequence>
<dbReference type="OrthoDB" id="2991555at2"/>
<accession>A0A1Q2KWQ2</accession>
<keyword evidence="1" id="KW-0472">Membrane</keyword>
<dbReference type="KEGG" id="pmar:B0X71_05585"/>
<gene>
    <name evidence="2" type="ORF">B0X71_05585</name>
</gene>
<dbReference type="EMBL" id="CP019640">
    <property type="protein sequence ID" value="AQQ52620.1"/>
    <property type="molecule type" value="Genomic_DNA"/>
</dbReference>